<evidence type="ECO:0000256" key="1">
    <source>
        <dbReference type="ARBA" id="ARBA00003237"/>
    </source>
</evidence>
<dbReference type="PANTHER" id="PTHR32179">
    <property type="entry name" value="NICOTINATE-NUCLEOTIDE PYROPHOSPHORYLASE [CARBOXYLATING]"/>
    <property type="match status" value="1"/>
</dbReference>
<dbReference type="InterPro" id="IPR013785">
    <property type="entry name" value="Aldolase_TIM"/>
</dbReference>
<dbReference type="InterPro" id="IPR022412">
    <property type="entry name" value="Quinolinate_PRibosylTrfase_N"/>
</dbReference>
<dbReference type="SUPFAM" id="SSF51690">
    <property type="entry name" value="Nicotinate/Quinolinate PRTase C-terminal domain-like"/>
    <property type="match status" value="1"/>
</dbReference>
<dbReference type="GO" id="GO:0034213">
    <property type="term" value="P:quinolinate catabolic process"/>
    <property type="evidence" value="ECO:0007669"/>
    <property type="project" value="TreeGrafter"/>
</dbReference>
<dbReference type="GO" id="GO:0005737">
    <property type="term" value="C:cytoplasm"/>
    <property type="evidence" value="ECO:0007669"/>
    <property type="project" value="TreeGrafter"/>
</dbReference>
<evidence type="ECO:0000256" key="4">
    <source>
        <dbReference type="ARBA" id="ARBA00011218"/>
    </source>
</evidence>
<evidence type="ECO:0000256" key="9">
    <source>
        <dbReference type="ARBA" id="ARBA00033102"/>
    </source>
</evidence>
<evidence type="ECO:0000256" key="2">
    <source>
        <dbReference type="ARBA" id="ARBA00004893"/>
    </source>
</evidence>
<accession>A0A1W6ZJW7</accession>
<dbReference type="KEGG" id="psin:CAK95_00480"/>
<dbReference type="InterPro" id="IPR002638">
    <property type="entry name" value="Quinolinate_PRibosylTrfase_C"/>
</dbReference>
<comment type="pathway">
    <text evidence="2">Cofactor biosynthesis; NAD(+) biosynthesis; nicotinate D-ribonucleotide from quinolinate: step 1/1.</text>
</comment>
<dbReference type="AlphaFoldDB" id="A0A1W6ZJW7"/>
<protein>
    <recommendedName>
        <fullName evidence="11">Probable nicotinate-nucleotide pyrophosphorylase [carboxylating]</fullName>
        <ecNumber evidence="5">2.4.2.19</ecNumber>
    </recommendedName>
    <alternativeName>
        <fullName evidence="9">Quinolinate phosphoribosyltransferase [decarboxylating]</fullName>
    </alternativeName>
</protein>
<dbReference type="SUPFAM" id="SSF54675">
    <property type="entry name" value="Nicotinate/Quinolinate PRTase N-terminal domain-like"/>
    <property type="match status" value="1"/>
</dbReference>
<evidence type="ECO:0000256" key="6">
    <source>
        <dbReference type="ARBA" id="ARBA00022642"/>
    </source>
</evidence>
<dbReference type="Pfam" id="PF02749">
    <property type="entry name" value="QRPTase_N"/>
    <property type="match status" value="1"/>
</dbReference>
<evidence type="ECO:0000313" key="16">
    <source>
        <dbReference type="Proteomes" id="UP000194137"/>
    </source>
</evidence>
<dbReference type="STRING" id="1235591.CAK95_00480"/>
<dbReference type="Pfam" id="PF01729">
    <property type="entry name" value="QRPTase_C"/>
    <property type="match status" value="1"/>
</dbReference>
<evidence type="ECO:0000259" key="13">
    <source>
        <dbReference type="Pfam" id="PF01729"/>
    </source>
</evidence>
<evidence type="ECO:0000256" key="7">
    <source>
        <dbReference type="ARBA" id="ARBA00022676"/>
    </source>
</evidence>
<evidence type="ECO:0000256" key="8">
    <source>
        <dbReference type="ARBA" id="ARBA00022679"/>
    </source>
</evidence>
<comment type="function">
    <text evidence="1">Involved in the catabolism of quinolinic acid (QA).</text>
</comment>
<dbReference type="RefSeq" id="WP_086086039.1">
    <property type="nucleotide sequence ID" value="NZ_CP021112.1"/>
</dbReference>
<dbReference type="GO" id="GO:0009435">
    <property type="term" value="P:NAD+ biosynthetic process"/>
    <property type="evidence" value="ECO:0007669"/>
    <property type="project" value="UniProtKB-UniPathway"/>
</dbReference>
<keyword evidence="16" id="KW-1185">Reference proteome</keyword>
<dbReference type="PIRSF" id="PIRSF006250">
    <property type="entry name" value="NadC_ModD"/>
    <property type="match status" value="1"/>
</dbReference>
<dbReference type="EMBL" id="CP021112">
    <property type="protein sequence ID" value="ARP97718.1"/>
    <property type="molecule type" value="Genomic_DNA"/>
</dbReference>
<sequence length="307" mass="32040">MLQSLRGKDVERTSAASLYCPDAFISPLEIEDVVTRALAEDLGRAGDVTSVATVPEDAQAHAIVIARAAGHIAGLPVVESVMRRLAPDARIVAHARDGDAVSAKTSLMTVTGNARAVLAAERTALNFIGLLSGVATATASLVTKVAGTNARIVCTRKTTPGLRALQKYAVRCGGGFNHRFGLDDAVLIKDNHIAVAGGIRPALERAKSVVGHLVKIEIEVDNLDQLREVLATGQNTPLADVLLVDNFTVPMLKEAVALVGGRMVIEASGGITYDNVAEIATTGVDYISSGAITHSAPNLDIALDIEI</sequence>
<dbReference type="NCBIfam" id="TIGR00078">
    <property type="entry name" value="nadC"/>
    <property type="match status" value="1"/>
</dbReference>
<dbReference type="InterPro" id="IPR036068">
    <property type="entry name" value="Nicotinate_pribotase-like_C"/>
</dbReference>
<feature type="domain" description="Quinolinate phosphoribosyl transferase N-terminal" evidence="14">
    <location>
        <begin position="47"/>
        <end position="132"/>
    </location>
</feature>
<evidence type="ECO:0000259" key="14">
    <source>
        <dbReference type="Pfam" id="PF02749"/>
    </source>
</evidence>
<reference evidence="15 16" key="1">
    <citation type="submission" date="2017-05" db="EMBL/GenBank/DDBJ databases">
        <title>Full genome sequence of Pseudorhodoplanes sinuspersici.</title>
        <authorList>
            <person name="Dastgheib S.M.M."/>
            <person name="Shavandi M."/>
            <person name="Tirandaz H."/>
        </authorList>
    </citation>
    <scope>NUCLEOTIDE SEQUENCE [LARGE SCALE GENOMIC DNA]</scope>
    <source>
        <strain evidence="15 16">RIPI110</strain>
    </source>
</reference>
<dbReference type="PANTHER" id="PTHR32179:SF3">
    <property type="entry name" value="NICOTINATE-NUCLEOTIDE PYROPHOSPHORYLASE [CARBOXYLATING]"/>
    <property type="match status" value="1"/>
</dbReference>
<comment type="similarity">
    <text evidence="3 12">Belongs to the NadC/ModD family.</text>
</comment>
<dbReference type="Gene3D" id="3.90.1170.20">
    <property type="entry name" value="Quinolinate phosphoribosyl transferase, N-terminal domain"/>
    <property type="match status" value="1"/>
</dbReference>
<keyword evidence="6" id="KW-0662">Pyridine nucleotide biosynthesis</keyword>
<proteinExistence type="inferred from homology"/>
<dbReference type="UniPathway" id="UPA00253">
    <property type="reaction ID" value="UER00331"/>
</dbReference>
<name>A0A1W6ZJW7_9HYPH</name>
<evidence type="ECO:0000256" key="12">
    <source>
        <dbReference type="PIRNR" id="PIRNR006250"/>
    </source>
</evidence>
<evidence type="ECO:0000256" key="3">
    <source>
        <dbReference type="ARBA" id="ARBA00009400"/>
    </source>
</evidence>
<comment type="subunit">
    <text evidence="4">Hexamer formed by 3 homodimers.</text>
</comment>
<dbReference type="Proteomes" id="UP000194137">
    <property type="component" value="Chromosome"/>
</dbReference>
<comment type="catalytic activity">
    <reaction evidence="10">
        <text>nicotinate beta-D-ribonucleotide + CO2 + diphosphate = quinolinate + 5-phospho-alpha-D-ribose 1-diphosphate + 2 H(+)</text>
        <dbReference type="Rhea" id="RHEA:12733"/>
        <dbReference type="ChEBI" id="CHEBI:15378"/>
        <dbReference type="ChEBI" id="CHEBI:16526"/>
        <dbReference type="ChEBI" id="CHEBI:29959"/>
        <dbReference type="ChEBI" id="CHEBI:33019"/>
        <dbReference type="ChEBI" id="CHEBI:57502"/>
        <dbReference type="ChEBI" id="CHEBI:58017"/>
        <dbReference type="EC" id="2.4.2.19"/>
    </reaction>
</comment>
<keyword evidence="7 12" id="KW-0328">Glycosyltransferase</keyword>
<dbReference type="EC" id="2.4.2.19" evidence="5"/>
<dbReference type="InterPro" id="IPR027277">
    <property type="entry name" value="NadC/ModD"/>
</dbReference>
<keyword evidence="8 12" id="KW-0808">Transferase</keyword>
<evidence type="ECO:0000256" key="5">
    <source>
        <dbReference type="ARBA" id="ARBA00011944"/>
    </source>
</evidence>
<gene>
    <name evidence="15" type="ORF">CAK95_00480</name>
</gene>
<dbReference type="FunFam" id="3.20.20.70:FF:000030">
    <property type="entry name" value="Nicotinate-nucleotide pyrophosphorylase, carboxylating"/>
    <property type="match status" value="1"/>
</dbReference>
<evidence type="ECO:0000313" key="15">
    <source>
        <dbReference type="EMBL" id="ARP97718.1"/>
    </source>
</evidence>
<dbReference type="InterPro" id="IPR004393">
    <property type="entry name" value="NadC"/>
</dbReference>
<dbReference type="OrthoDB" id="9782546at2"/>
<dbReference type="FunFam" id="3.90.1170.20:FF:000001">
    <property type="entry name" value="Nicotinate-nucleotide diphosphorylase (Carboxylating)"/>
    <property type="match status" value="1"/>
</dbReference>
<dbReference type="GO" id="GO:0004514">
    <property type="term" value="F:nicotinate-nucleotide diphosphorylase (carboxylating) activity"/>
    <property type="evidence" value="ECO:0007669"/>
    <property type="project" value="UniProtKB-EC"/>
</dbReference>
<evidence type="ECO:0000256" key="11">
    <source>
        <dbReference type="ARBA" id="ARBA00069173"/>
    </source>
</evidence>
<evidence type="ECO:0000256" key="10">
    <source>
        <dbReference type="ARBA" id="ARBA00047445"/>
    </source>
</evidence>
<dbReference type="InterPro" id="IPR037128">
    <property type="entry name" value="Quinolinate_PRibosylTase_N_sf"/>
</dbReference>
<organism evidence="15 16">
    <name type="scientific">Pseudorhodoplanes sinuspersici</name>
    <dbReference type="NCBI Taxonomy" id="1235591"/>
    <lineage>
        <taxon>Bacteria</taxon>
        <taxon>Pseudomonadati</taxon>
        <taxon>Pseudomonadota</taxon>
        <taxon>Alphaproteobacteria</taxon>
        <taxon>Hyphomicrobiales</taxon>
        <taxon>Pseudorhodoplanes</taxon>
    </lineage>
</organism>
<feature type="domain" description="Quinolinate phosphoribosyl transferase C-terminal" evidence="13">
    <location>
        <begin position="134"/>
        <end position="304"/>
    </location>
</feature>
<dbReference type="CDD" id="cd01572">
    <property type="entry name" value="QPRTase"/>
    <property type="match status" value="1"/>
</dbReference>
<dbReference type="Gene3D" id="3.20.20.70">
    <property type="entry name" value="Aldolase class I"/>
    <property type="match status" value="1"/>
</dbReference>